<dbReference type="AlphaFoldDB" id="A0A843VFP9"/>
<evidence type="ECO:0000313" key="2">
    <source>
        <dbReference type="EMBL" id="MQL90279.1"/>
    </source>
</evidence>
<evidence type="ECO:0000313" key="3">
    <source>
        <dbReference type="Proteomes" id="UP000652761"/>
    </source>
</evidence>
<proteinExistence type="predicted"/>
<accession>A0A843VFP9</accession>
<organism evidence="2 3">
    <name type="scientific">Colocasia esculenta</name>
    <name type="common">Wild taro</name>
    <name type="synonym">Arum esculentum</name>
    <dbReference type="NCBI Taxonomy" id="4460"/>
    <lineage>
        <taxon>Eukaryota</taxon>
        <taxon>Viridiplantae</taxon>
        <taxon>Streptophyta</taxon>
        <taxon>Embryophyta</taxon>
        <taxon>Tracheophyta</taxon>
        <taxon>Spermatophyta</taxon>
        <taxon>Magnoliopsida</taxon>
        <taxon>Liliopsida</taxon>
        <taxon>Araceae</taxon>
        <taxon>Aroideae</taxon>
        <taxon>Colocasieae</taxon>
        <taxon>Colocasia</taxon>
    </lineage>
</organism>
<keyword evidence="3" id="KW-1185">Reference proteome</keyword>
<dbReference type="Proteomes" id="UP000652761">
    <property type="component" value="Unassembled WGS sequence"/>
</dbReference>
<gene>
    <name evidence="2" type="ORF">Taro_022871</name>
</gene>
<dbReference type="EMBL" id="NMUH01001226">
    <property type="protein sequence ID" value="MQL90279.1"/>
    <property type="molecule type" value="Genomic_DNA"/>
</dbReference>
<feature type="region of interest" description="Disordered" evidence="1">
    <location>
        <begin position="16"/>
        <end position="45"/>
    </location>
</feature>
<evidence type="ECO:0000256" key="1">
    <source>
        <dbReference type="SAM" id="MobiDB-lite"/>
    </source>
</evidence>
<comment type="caution">
    <text evidence="2">The sequence shown here is derived from an EMBL/GenBank/DDBJ whole genome shotgun (WGS) entry which is preliminary data.</text>
</comment>
<reference evidence="2" key="1">
    <citation type="submission" date="2017-07" db="EMBL/GenBank/DDBJ databases">
        <title>Taro Niue Genome Assembly and Annotation.</title>
        <authorList>
            <person name="Atibalentja N."/>
            <person name="Keating K."/>
            <person name="Fields C.J."/>
        </authorList>
    </citation>
    <scope>NUCLEOTIDE SEQUENCE</scope>
    <source>
        <strain evidence="2">Niue_2</strain>
        <tissue evidence="2">Leaf</tissue>
    </source>
</reference>
<protein>
    <submittedName>
        <fullName evidence="2">Uncharacterized protein</fullName>
    </submittedName>
</protein>
<sequence length="129" mass="13810">MAVAIGWVPTVASKGCQQETKPLGGPRKGRETSHGTSPLDPEDVWSEETTKKTLVDFFPILRDSATHEVQGMAGNWEALSLSLPSPPISAAKDFSTPAQHALSLAEVTTVQHPSVTTVQLPSFVHLLII</sequence>
<name>A0A843VFP9_COLES</name>